<name>A0AAQ4DDM5_AMBAM</name>
<organism evidence="7 8">
    <name type="scientific">Amblyomma americanum</name>
    <name type="common">Lone star tick</name>
    <dbReference type="NCBI Taxonomy" id="6943"/>
    <lineage>
        <taxon>Eukaryota</taxon>
        <taxon>Metazoa</taxon>
        <taxon>Ecdysozoa</taxon>
        <taxon>Arthropoda</taxon>
        <taxon>Chelicerata</taxon>
        <taxon>Arachnida</taxon>
        <taxon>Acari</taxon>
        <taxon>Parasitiformes</taxon>
        <taxon>Ixodida</taxon>
        <taxon>Ixodoidea</taxon>
        <taxon>Ixodidae</taxon>
        <taxon>Amblyomminae</taxon>
        <taxon>Amblyomma</taxon>
    </lineage>
</organism>
<keyword evidence="3" id="KW-0106">Calcium</keyword>
<dbReference type="PANTHER" id="PTHR23048:SF59">
    <property type="entry name" value="EF-HAND SUPERFAMILY PROTEIN"/>
    <property type="match status" value="1"/>
</dbReference>
<feature type="domain" description="EF-hand" evidence="6">
    <location>
        <begin position="168"/>
        <end position="203"/>
    </location>
</feature>
<dbReference type="InterPro" id="IPR050230">
    <property type="entry name" value="CALM/Myosin/TropC-like"/>
</dbReference>
<evidence type="ECO:0000313" key="7">
    <source>
        <dbReference type="EMBL" id="KAK8760565.1"/>
    </source>
</evidence>
<evidence type="ECO:0000256" key="3">
    <source>
        <dbReference type="ARBA" id="ARBA00022837"/>
    </source>
</evidence>
<dbReference type="Proteomes" id="UP001321473">
    <property type="component" value="Unassembled WGS sequence"/>
</dbReference>
<dbReference type="SUPFAM" id="SSF47473">
    <property type="entry name" value="EF-hand"/>
    <property type="match status" value="1"/>
</dbReference>
<sequence length="203" mass="23044">MASRKGATSGGYKRKLSGKPEPSEEQKNDINEAFNLFDPNGSGFMEAKDLKASGLKARMHMSINMCILFAMRALGFEPRKEEVKKLLAEIDKQETVDMVFTAFVIFLLFAILGKIAREEFMNVMATRLAEKDINEEIMKAFQLFDEDGTGKISFKNLKSVAKELSENLTDEELQEMINEADRDGDGEVNQEEFLRIMKKTCLY</sequence>
<dbReference type="InterPro" id="IPR018247">
    <property type="entry name" value="EF_Hand_1_Ca_BS"/>
</dbReference>
<keyword evidence="5" id="KW-0472">Membrane</keyword>
<evidence type="ECO:0000256" key="4">
    <source>
        <dbReference type="SAM" id="MobiDB-lite"/>
    </source>
</evidence>
<dbReference type="Pfam" id="PF13499">
    <property type="entry name" value="EF-hand_7"/>
    <property type="match status" value="2"/>
</dbReference>
<accession>A0AAQ4DDM5</accession>
<keyword evidence="5" id="KW-0812">Transmembrane</keyword>
<keyword evidence="5" id="KW-1133">Transmembrane helix</keyword>
<dbReference type="PANTHER" id="PTHR23048">
    <property type="entry name" value="MYOSIN LIGHT CHAIN 1, 3"/>
    <property type="match status" value="1"/>
</dbReference>
<feature type="domain" description="EF-hand" evidence="6">
    <location>
        <begin position="132"/>
        <end position="167"/>
    </location>
</feature>
<evidence type="ECO:0000256" key="1">
    <source>
        <dbReference type="ARBA" id="ARBA00022723"/>
    </source>
</evidence>
<dbReference type="AlphaFoldDB" id="A0AAQ4DDM5"/>
<keyword evidence="1" id="KW-0479">Metal-binding</keyword>
<evidence type="ECO:0000256" key="2">
    <source>
        <dbReference type="ARBA" id="ARBA00022737"/>
    </source>
</evidence>
<proteinExistence type="predicted"/>
<dbReference type="PROSITE" id="PS00018">
    <property type="entry name" value="EF_HAND_1"/>
    <property type="match status" value="2"/>
</dbReference>
<evidence type="ECO:0000313" key="8">
    <source>
        <dbReference type="Proteomes" id="UP001321473"/>
    </source>
</evidence>
<feature type="region of interest" description="Disordered" evidence="4">
    <location>
        <begin position="1"/>
        <end position="27"/>
    </location>
</feature>
<dbReference type="SMART" id="SM00054">
    <property type="entry name" value="EFh"/>
    <property type="match status" value="3"/>
</dbReference>
<dbReference type="InterPro" id="IPR011992">
    <property type="entry name" value="EF-hand-dom_pair"/>
</dbReference>
<gene>
    <name evidence="7" type="ORF">V5799_028173</name>
</gene>
<keyword evidence="2" id="KW-0677">Repeat</keyword>
<dbReference type="CDD" id="cd00051">
    <property type="entry name" value="EFh"/>
    <property type="match status" value="1"/>
</dbReference>
<dbReference type="Gene3D" id="1.10.238.10">
    <property type="entry name" value="EF-hand"/>
    <property type="match status" value="3"/>
</dbReference>
<reference evidence="7 8" key="1">
    <citation type="journal article" date="2023" name="Arcadia Sci">
        <title>De novo assembly of a long-read Amblyomma americanum tick genome.</title>
        <authorList>
            <person name="Chou S."/>
            <person name="Poskanzer K.E."/>
            <person name="Rollins M."/>
            <person name="Thuy-Boun P.S."/>
        </authorList>
    </citation>
    <scope>NUCLEOTIDE SEQUENCE [LARGE SCALE GENOMIC DNA]</scope>
    <source>
        <strain evidence="7">F_SG_1</strain>
        <tissue evidence="7">Salivary glands</tissue>
    </source>
</reference>
<dbReference type="InterPro" id="IPR002048">
    <property type="entry name" value="EF_hand_dom"/>
</dbReference>
<dbReference type="FunFam" id="1.10.238.10:FF:000077">
    <property type="entry name" value="Centrin 1"/>
    <property type="match status" value="1"/>
</dbReference>
<feature type="transmembrane region" description="Helical" evidence="5">
    <location>
        <begin position="57"/>
        <end position="76"/>
    </location>
</feature>
<feature type="transmembrane region" description="Helical" evidence="5">
    <location>
        <begin position="96"/>
        <end position="116"/>
    </location>
</feature>
<comment type="caution">
    <text evidence="7">The sequence shown here is derived from an EMBL/GenBank/DDBJ whole genome shotgun (WGS) entry which is preliminary data.</text>
</comment>
<dbReference type="EMBL" id="JARKHS020032193">
    <property type="protein sequence ID" value="KAK8760565.1"/>
    <property type="molecule type" value="Genomic_DNA"/>
</dbReference>
<dbReference type="PROSITE" id="PS50222">
    <property type="entry name" value="EF_HAND_2"/>
    <property type="match status" value="3"/>
</dbReference>
<evidence type="ECO:0000259" key="6">
    <source>
        <dbReference type="PROSITE" id="PS50222"/>
    </source>
</evidence>
<dbReference type="GO" id="GO:0005509">
    <property type="term" value="F:calcium ion binding"/>
    <property type="evidence" value="ECO:0007669"/>
    <property type="project" value="InterPro"/>
</dbReference>
<feature type="domain" description="EF-hand" evidence="6">
    <location>
        <begin position="25"/>
        <end position="60"/>
    </location>
</feature>
<dbReference type="GO" id="GO:0016460">
    <property type="term" value="C:myosin II complex"/>
    <property type="evidence" value="ECO:0007669"/>
    <property type="project" value="TreeGrafter"/>
</dbReference>
<protein>
    <recommendedName>
        <fullName evidence="6">EF-hand domain-containing protein</fullName>
    </recommendedName>
</protein>
<keyword evidence="8" id="KW-1185">Reference proteome</keyword>
<evidence type="ECO:0000256" key="5">
    <source>
        <dbReference type="SAM" id="Phobius"/>
    </source>
</evidence>